<gene>
    <name evidence="2" type="ORF">GMORB2_7549</name>
</gene>
<protein>
    <submittedName>
        <fullName evidence="2">Uncharacterized protein</fullName>
    </submittedName>
</protein>
<feature type="chain" id="PRO_5040299318" evidence="1">
    <location>
        <begin position="25"/>
        <end position="44"/>
    </location>
</feature>
<dbReference type="GeneID" id="55973772"/>
<evidence type="ECO:0000256" key="1">
    <source>
        <dbReference type="SAM" id="SignalP"/>
    </source>
</evidence>
<feature type="signal peptide" evidence="1">
    <location>
        <begin position="1"/>
        <end position="24"/>
    </location>
</feature>
<dbReference type="AlphaFoldDB" id="A0A9P4YRU3"/>
<comment type="caution">
    <text evidence="2">The sequence shown here is derived from an EMBL/GenBank/DDBJ whole genome shotgun (WGS) entry which is preliminary data.</text>
</comment>
<dbReference type="EMBL" id="JAANYQ010000010">
    <property type="protein sequence ID" value="KAF4121956.1"/>
    <property type="molecule type" value="Genomic_DNA"/>
</dbReference>
<accession>A0A9P4YRU3</accession>
<keyword evidence="1" id="KW-0732">Signal</keyword>
<reference evidence="2" key="1">
    <citation type="submission" date="2020-03" db="EMBL/GenBank/DDBJ databases">
        <title>Site-based positive gene gene selection in Geosmithia morbida across the United States reveals a broad range of putative effectors and factors for local host and environmental adapation.</title>
        <authorList>
            <person name="Onufrak A."/>
            <person name="Murdoch R.W."/>
            <person name="Gazis R."/>
            <person name="Huff M."/>
            <person name="Staton M."/>
            <person name="Klingeman W."/>
            <person name="Hadziabdic D."/>
        </authorList>
    </citation>
    <scope>NUCLEOTIDE SEQUENCE</scope>
    <source>
        <strain evidence="2">1262</strain>
    </source>
</reference>
<organism evidence="2 3">
    <name type="scientific">Geosmithia morbida</name>
    <dbReference type="NCBI Taxonomy" id="1094350"/>
    <lineage>
        <taxon>Eukaryota</taxon>
        <taxon>Fungi</taxon>
        <taxon>Dikarya</taxon>
        <taxon>Ascomycota</taxon>
        <taxon>Pezizomycotina</taxon>
        <taxon>Sordariomycetes</taxon>
        <taxon>Hypocreomycetidae</taxon>
        <taxon>Hypocreales</taxon>
        <taxon>Bionectriaceae</taxon>
        <taxon>Geosmithia</taxon>
    </lineage>
</organism>
<evidence type="ECO:0000313" key="3">
    <source>
        <dbReference type="Proteomes" id="UP000749293"/>
    </source>
</evidence>
<keyword evidence="3" id="KW-1185">Reference proteome</keyword>
<proteinExistence type="predicted"/>
<dbReference type="RefSeq" id="XP_035320608.1">
    <property type="nucleotide sequence ID" value="XM_035469514.1"/>
</dbReference>
<sequence>MLLLLLLLLLRLLLLFLLPPVLIADRIGCSSSSPASRPRSSPPC</sequence>
<name>A0A9P4YRU3_9HYPO</name>
<dbReference type="Proteomes" id="UP000749293">
    <property type="component" value="Unassembled WGS sequence"/>
</dbReference>
<evidence type="ECO:0000313" key="2">
    <source>
        <dbReference type="EMBL" id="KAF4121956.1"/>
    </source>
</evidence>